<dbReference type="AlphaFoldDB" id="A0A328N1S0"/>
<organism evidence="2 3">
    <name type="scientific">Micromonospora noduli</name>
    <dbReference type="NCBI Taxonomy" id="709876"/>
    <lineage>
        <taxon>Bacteria</taxon>
        <taxon>Bacillati</taxon>
        <taxon>Actinomycetota</taxon>
        <taxon>Actinomycetes</taxon>
        <taxon>Micromonosporales</taxon>
        <taxon>Micromonosporaceae</taxon>
        <taxon>Micromonospora</taxon>
    </lineage>
</organism>
<proteinExistence type="predicted"/>
<sequence length="120" mass="13209">MIQIRLGKYEPCDPGEDGLGRPHIGWREGMTEAEAFEAGRGVWKLKADRVLDQDEVQIINLDGTVVAVATITGITKCEDRQAIEGKLLTGDPRVGQPTRTPHLSRNPVGYFETRRPGRAG</sequence>
<comment type="caution">
    <text evidence="2">The sequence shown here is derived from an EMBL/GenBank/DDBJ whole genome shotgun (WGS) entry which is preliminary data.</text>
</comment>
<name>A0A328N1S0_9ACTN</name>
<evidence type="ECO:0000313" key="3">
    <source>
        <dbReference type="Proteomes" id="UP000248966"/>
    </source>
</evidence>
<evidence type="ECO:0000256" key="1">
    <source>
        <dbReference type="SAM" id="MobiDB-lite"/>
    </source>
</evidence>
<feature type="region of interest" description="Disordered" evidence="1">
    <location>
        <begin position="88"/>
        <end position="120"/>
    </location>
</feature>
<accession>A0A328N1S0</accession>
<protein>
    <submittedName>
        <fullName evidence="2">Uncharacterized protein</fullName>
    </submittedName>
</protein>
<dbReference type="Proteomes" id="UP000248966">
    <property type="component" value="Unassembled WGS sequence"/>
</dbReference>
<dbReference type="EMBL" id="PYAA01000025">
    <property type="protein sequence ID" value="RAN98249.1"/>
    <property type="molecule type" value="Genomic_DNA"/>
</dbReference>
<gene>
    <name evidence="2" type="ORF">LAH08_04233</name>
</gene>
<reference evidence="2 3" key="1">
    <citation type="submission" date="2018-03" db="EMBL/GenBank/DDBJ databases">
        <title>Defining the species Micromonospora saelicesensis and Micromonospora noduli under the framework of genomics.</title>
        <authorList>
            <person name="Riesco R."/>
            <person name="Trujillo M.E."/>
        </authorList>
    </citation>
    <scope>NUCLEOTIDE SEQUENCE [LARGE SCALE GENOMIC DNA]</scope>
    <source>
        <strain evidence="2 3">LAH08</strain>
    </source>
</reference>
<evidence type="ECO:0000313" key="2">
    <source>
        <dbReference type="EMBL" id="RAN98249.1"/>
    </source>
</evidence>